<reference evidence="6" key="3">
    <citation type="submission" date="2025-09" db="UniProtKB">
        <authorList>
            <consortium name="Ensembl"/>
        </authorList>
    </citation>
    <scope>IDENTIFICATION</scope>
</reference>
<keyword evidence="7" id="KW-1185">Reference proteome</keyword>
<evidence type="ECO:0000256" key="4">
    <source>
        <dbReference type="SAM" id="MobiDB-lite"/>
    </source>
</evidence>
<dbReference type="CDD" id="cd01852">
    <property type="entry name" value="AIG1"/>
    <property type="match status" value="1"/>
</dbReference>
<dbReference type="Pfam" id="PF04548">
    <property type="entry name" value="AIG1"/>
    <property type="match status" value="4"/>
</dbReference>
<feature type="domain" description="AIG1-type G" evidence="5">
    <location>
        <begin position="427"/>
        <end position="616"/>
    </location>
</feature>
<dbReference type="Proteomes" id="UP000007635">
    <property type="component" value="Chromosome XIX"/>
</dbReference>
<feature type="region of interest" description="Disordered" evidence="4">
    <location>
        <begin position="1011"/>
        <end position="1041"/>
    </location>
</feature>
<evidence type="ECO:0000256" key="1">
    <source>
        <dbReference type="ARBA" id="ARBA00008535"/>
    </source>
</evidence>
<evidence type="ECO:0000313" key="7">
    <source>
        <dbReference type="Proteomes" id="UP000007635"/>
    </source>
</evidence>
<feature type="domain" description="AIG1-type G" evidence="5">
    <location>
        <begin position="645"/>
        <end position="848"/>
    </location>
</feature>
<feature type="region of interest" description="Disordered" evidence="4">
    <location>
        <begin position="1290"/>
        <end position="1309"/>
    </location>
</feature>
<name>A0AAQ4RZI2_GASAC</name>
<dbReference type="GO" id="GO:0005525">
    <property type="term" value="F:GTP binding"/>
    <property type="evidence" value="ECO:0007669"/>
    <property type="project" value="UniProtKB-KW"/>
</dbReference>
<feature type="compositionally biased region" description="Basic and acidic residues" evidence="4">
    <location>
        <begin position="947"/>
        <end position="980"/>
    </location>
</feature>
<dbReference type="PANTHER" id="PTHR10903:SF188">
    <property type="entry name" value="GTPASE IMAP FAMILY MEMBER 2-LIKE-RELATED"/>
    <property type="match status" value="1"/>
</dbReference>
<feature type="compositionally biased region" description="Basic and acidic residues" evidence="4">
    <location>
        <begin position="1294"/>
        <end position="1309"/>
    </location>
</feature>
<evidence type="ECO:0000256" key="3">
    <source>
        <dbReference type="ARBA" id="ARBA00023134"/>
    </source>
</evidence>
<comment type="similarity">
    <text evidence="1">Belongs to the TRAFAC class TrmE-Era-EngA-EngB-Septin-like GTPase superfamily. AIG1/Toc34/Toc159-like paraseptin GTPase family. IAN subfamily.</text>
</comment>
<reference evidence="6 7" key="1">
    <citation type="journal article" date="2021" name="G3 (Bethesda)">
        <title>Improved contiguity of the threespine stickleback genome using long-read sequencing.</title>
        <authorList>
            <person name="Nath S."/>
            <person name="Shaw D.E."/>
            <person name="White M.A."/>
        </authorList>
    </citation>
    <scope>NUCLEOTIDE SEQUENCE [LARGE SCALE GENOMIC DNA]</scope>
    <source>
        <strain evidence="6 7">Lake Benthic</strain>
    </source>
</reference>
<protein>
    <recommendedName>
        <fullName evidence="5">AIG1-type G domain-containing protein</fullName>
    </recommendedName>
</protein>
<dbReference type="PANTHER" id="PTHR10903">
    <property type="entry name" value="GTPASE, IMAP FAMILY MEMBER-RELATED"/>
    <property type="match status" value="1"/>
</dbReference>
<evidence type="ECO:0000313" key="6">
    <source>
        <dbReference type="Ensembl" id="ENSGACP00000068043.1"/>
    </source>
</evidence>
<feature type="region of interest" description="Disordered" evidence="4">
    <location>
        <begin position="900"/>
        <end position="980"/>
    </location>
</feature>
<feature type="compositionally biased region" description="Basic and acidic residues" evidence="4">
    <location>
        <begin position="900"/>
        <end position="938"/>
    </location>
</feature>
<sequence length="1334" mass="155790">MMASAAPESGDLQPLKRSSSYQLLPPNLSELRVVLLGSSWSQRSSVGNFILRENKFNTEEEPGVCLTASGGYKEKQIVLINTPDLLHPNISDNELAQHVKNCASLSHPGPHVFLLVLHREDFTEELKEKLCRVLKRFNDQSLDHSLILITTSREERSGFMDKDQPFEDMIRMSQYRYLWQKNLGRPELFTRFTQIVKENNGEHVSLEVYEDATCVLPGDHQRPFSITDAVKAAGLHGAKTSPQLYFSEKTTETPTSEFRIVLLGKSEDKQTKLCNFIIKKGFQNTKDKQREVTCGEWKGKPVTVVKGPNIFSLSMDVVRREVKRCATLCSPGPNVLLLLVKPSDFTEEKRKTLKLFLGFLHQDAFKHSMVVLTHEGQKSFSVNDLLKDFGGRYYSMSQGNHRSLMEKMENIVSENRGTFLTFNEEVKPSLNLVLCGRTGAWKTSAAKAILGQTELPSNSSESVKHQGEVCGWWVSVVELPALYGRLQEAVMEESLRCVSLCGPEGVHVFIHVLPVGPLTDEDKGEVETIQNTFSSRVNYFTMILFTVESDPKAPAFSDFINKTKELQELCQRSGGEYVLNIKDQQQIPELFDYVEKIWRLKERPNSYTTEIFAHAQIKKISSLQAELEDKRTTSRVPCVEGKQSPEALRIVLIGKTGSGKSSSGNTILGRKEFVAKLSQTSVTRCCQKAESEVDGRPVAVVDTPGLFDTTLSNTEVNDEIVKCISLLAPGPHVFLLVLHIGRLTKEEQETIQLIKESFGKNAEKFIFILFTGGDNLKREKRSIDEYIEEDCLEQFKRMIETCGRRYHVFDNCDEENQMQVSELKTKIEAMLKINGGNCYTNEMFQEAEAAIKKEVEKILKEKEEQMQIEREELKKKHEEEIEAMNRKMEEQKAEIEKERKLRTNQLEEMKEKINNERKQREREQEMREEDDRKRKQEETDQQLSWKQKVEALEQKIREESESKETIDKKLKEMTKERENKEKIQNEYWERRHQENELIKLEQQTKLKRLQEQYEKEREDYEEKRKEEDRIRTEQEEKKQKEFEENFKTKLENLQKKYEEEARIKAEEFNEYRDRNEVDFSALVDRHMADVLNLKHQHEKDFQEKQEEYDRLKDLTSHKETSLKQDMDKLQNKHTTEMSELILILLTQKKENKNKMKAMQASHKTEADNMKKQLLAKHKTKEKEQIQLLKIKDNNEMKATNKEPLTQREELQQRKAELSLQHEVQMKQLIWDLLTQMHRQQKNEMAELEKKHQQILDKFKEELLEENKRNEKEKIDELQKRHKQEVWELKQQVETQDKDGEAEEMEKLQKKQEQEINELKEKLLSPEEERSCCIA</sequence>
<keyword evidence="2" id="KW-0547">Nucleotide-binding</keyword>
<dbReference type="InterPro" id="IPR027417">
    <property type="entry name" value="P-loop_NTPase"/>
</dbReference>
<dbReference type="Ensembl" id="ENSGACT00000039589.1">
    <property type="protein sequence ID" value="ENSGACP00000068043.1"/>
    <property type="gene ID" value="ENSGACG00000026192.1"/>
</dbReference>
<accession>A0AAQ4RZI2</accession>
<dbReference type="InterPro" id="IPR045058">
    <property type="entry name" value="GIMA/IAN/Toc"/>
</dbReference>
<dbReference type="Gene3D" id="3.40.50.300">
    <property type="entry name" value="P-loop containing nucleotide triphosphate hydrolases"/>
    <property type="match status" value="4"/>
</dbReference>
<reference evidence="6" key="2">
    <citation type="submission" date="2025-08" db="UniProtKB">
        <authorList>
            <consortium name="Ensembl"/>
        </authorList>
    </citation>
    <scope>IDENTIFICATION</scope>
</reference>
<evidence type="ECO:0000256" key="2">
    <source>
        <dbReference type="ARBA" id="ARBA00022741"/>
    </source>
</evidence>
<dbReference type="InterPro" id="IPR006703">
    <property type="entry name" value="G_AIG1"/>
</dbReference>
<dbReference type="FunFam" id="3.40.50.300:FF:000366">
    <property type="entry name" value="GTPase, IMAP family member 2"/>
    <property type="match status" value="1"/>
</dbReference>
<organism evidence="6 7">
    <name type="scientific">Gasterosteus aculeatus aculeatus</name>
    <name type="common">three-spined stickleback</name>
    <dbReference type="NCBI Taxonomy" id="481459"/>
    <lineage>
        <taxon>Eukaryota</taxon>
        <taxon>Metazoa</taxon>
        <taxon>Chordata</taxon>
        <taxon>Craniata</taxon>
        <taxon>Vertebrata</taxon>
        <taxon>Euteleostomi</taxon>
        <taxon>Actinopterygii</taxon>
        <taxon>Neopterygii</taxon>
        <taxon>Teleostei</taxon>
        <taxon>Neoteleostei</taxon>
        <taxon>Acanthomorphata</taxon>
        <taxon>Eupercaria</taxon>
        <taxon>Perciformes</taxon>
        <taxon>Cottioidei</taxon>
        <taxon>Gasterosteales</taxon>
        <taxon>Gasterosteidae</taxon>
        <taxon>Gasterosteus</taxon>
    </lineage>
</organism>
<dbReference type="GeneTree" id="ENSGT00940000164100"/>
<dbReference type="SUPFAM" id="SSF52540">
    <property type="entry name" value="P-loop containing nucleoside triphosphate hydrolases"/>
    <property type="match status" value="3"/>
</dbReference>
<dbReference type="PROSITE" id="PS51720">
    <property type="entry name" value="G_AIG1"/>
    <property type="match status" value="2"/>
</dbReference>
<evidence type="ECO:0000259" key="5">
    <source>
        <dbReference type="PROSITE" id="PS51720"/>
    </source>
</evidence>
<keyword evidence="3" id="KW-0342">GTP-binding</keyword>
<proteinExistence type="inferred from homology"/>